<organism evidence="2 3">
    <name type="scientific">Scleroderma citrinum Foug A</name>
    <dbReference type="NCBI Taxonomy" id="1036808"/>
    <lineage>
        <taxon>Eukaryota</taxon>
        <taxon>Fungi</taxon>
        <taxon>Dikarya</taxon>
        <taxon>Basidiomycota</taxon>
        <taxon>Agaricomycotina</taxon>
        <taxon>Agaricomycetes</taxon>
        <taxon>Agaricomycetidae</taxon>
        <taxon>Boletales</taxon>
        <taxon>Sclerodermatineae</taxon>
        <taxon>Sclerodermataceae</taxon>
        <taxon>Scleroderma</taxon>
    </lineage>
</organism>
<reference evidence="2 3" key="1">
    <citation type="submission" date="2014-04" db="EMBL/GenBank/DDBJ databases">
        <authorList>
            <consortium name="DOE Joint Genome Institute"/>
            <person name="Kuo A."/>
            <person name="Kohler A."/>
            <person name="Nagy L.G."/>
            <person name="Floudas D."/>
            <person name="Copeland A."/>
            <person name="Barry K.W."/>
            <person name="Cichocki N."/>
            <person name="Veneault-Fourrey C."/>
            <person name="LaButti K."/>
            <person name="Lindquist E.A."/>
            <person name="Lipzen A."/>
            <person name="Lundell T."/>
            <person name="Morin E."/>
            <person name="Murat C."/>
            <person name="Sun H."/>
            <person name="Tunlid A."/>
            <person name="Henrissat B."/>
            <person name="Grigoriev I.V."/>
            <person name="Hibbett D.S."/>
            <person name="Martin F."/>
            <person name="Nordberg H.P."/>
            <person name="Cantor M.N."/>
            <person name="Hua S.X."/>
        </authorList>
    </citation>
    <scope>NUCLEOTIDE SEQUENCE [LARGE SCALE GENOMIC DNA]</scope>
    <source>
        <strain evidence="2 3">Foug A</strain>
    </source>
</reference>
<protein>
    <submittedName>
        <fullName evidence="2">Uncharacterized protein</fullName>
    </submittedName>
</protein>
<reference evidence="3" key="2">
    <citation type="submission" date="2015-01" db="EMBL/GenBank/DDBJ databases">
        <title>Evolutionary Origins and Diversification of the Mycorrhizal Mutualists.</title>
        <authorList>
            <consortium name="DOE Joint Genome Institute"/>
            <consortium name="Mycorrhizal Genomics Consortium"/>
            <person name="Kohler A."/>
            <person name="Kuo A."/>
            <person name="Nagy L.G."/>
            <person name="Floudas D."/>
            <person name="Copeland A."/>
            <person name="Barry K.W."/>
            <person name="Cichocki N."/>
            <person name="Veneault-Fourrey C."/>
            <person name="LaButti K."/>
            <person name="Lindquist E.A."/>
            <person name="Lipzen A."/>
            <person name="Lundell T."/>
            <person name="Morin E."/>
            <person name="Murat C."/>
            <person name="Riley R."/>
            <person name="Ohm R."/>
            <person name="Sun H."/>
            <person name="Tunlid A."/>
            <person name="Henrissat B."/>
            <person name="Grigoriev I.V."/>
            <person name="Hibbett D.S."/>
            <person name="Martin F."/>
        </authorList>
    </citation>
    <scope>NUCLEOTIDE SEQUENCE [LARGE SCALE GENOMIC DNA]</scope>
    <source>
        <strain evidence="3">Foug A</strain>
    </source>
</reference>
<name>A0A0C3DWH1_9AGAM</name>
<accession>A0A0C3DWH1</accession>
<dbReference type="InParanoid" id="A0A0C3DWH1"/>
<feature type="region of interest" description="Disordered" evidence="1">
    <location>
        <begin position="36"/>
        <end position="55"/>
    </location>
</feature>
<dbReference type="HOGENOM" id="CLU_3033736_0_0_1"/>
<gene>
    <name evidence="2" type="ORF">SCLCIDRAFT_1217019</name>
</gene>
<keyword evidence="3" id="KW-1185">Reference proteome</keyword>
<dbReference type="AlphaFoldDB" id="A0A0C3DWH1"/>
<dbReference type="EMBL" id="KN822064">
    <property type="protein sequence ID" value="KIM60251.1"/>
    <property type="molecule type" value="Genomic_DNA"/>
</dbReference>
<evidence type="ECO:0000313" key="3">
    <source>
        <dbReference type="Proteomes" id="UP000053989"/>
    </source>
</evidence>
<evidence type="ECO:0000256" key="1">
    <source>
        <dbReference type="SAM" id="MobiDB-lite"/>
    </source>
</evidence>
<sequence>MGVRMWGTRYSPFLPPHLLVPPMLFDQSYSFALSPRNASPVNPRNHFPSPEVRAI</sequence>
<dbReference type="Proteomes" id="UP000053989">
    <property type="component" value="Unassembled WGS sequence"/>
</dbReference>
<proteinExistence type="predicted"/>
<evidence type="ECO:0000313" key="2">
    <source>
        <dbReference type="EMBL" id="KIM60251.1"/>
    </source>
</evidence>